<feature type="region of interest" description="Disordered" evidence="1">
    <location>
        <begin position="1"/>
        <end position="22"/>
    </location>
</feature>
<proteinExistence type="predicted"/>
<feature type="region of interest" description="Disordered" evidence="1">
    <location>
        <begin position="570"/>
        <end position="600"/>
    </location>
</feature>
<dbReference type="InterPro" id="IPR036388">
    <property type="entry name" value="WH-like_DNA-bd_sf"/>
</dbReference>
<dbReference type="GO" id="GO:0023051">
    <property type="term" value="P:regulation of signaling"/>
    <property type="evidence" value="ECO:0007669"/>
    <property type="project" value="TreeGrafter"/>
</dbReference>
<sequence>MLNRSPSDGSVDSGSSTSTALKLTKVGSHIKLETMDGSHHSLNDWKPQKPRRSVSSNDEVGFFGEDFAITYDDESSISVSEDGSFAMSENDCSVAVSEITEPSMWASFGSSSWNQSKSQDSVSLIYGTDAVEYIFDAENDKERETEARPLHDEFRSNDLPPVPVRRNLSSKEGQLVDKFTSGSTCDDGNCGPPRPPRRQSTSDLRPLGENGLSQTRRSSSSDLISLSSRSSNPSHLPIEHSTLNTPFLGGDGSIRTKWSSMSNLPLAAQTVSSRNNRCALSSLPQKSSNLQALLPCKPLRSDGLLEEEEIEISKICSRLKFASESDPSISSNAPPQSPRRSSYSSNVSKKSASVPEPNTLMNRARTFSSLCAVSTHSKRLKKYPNTFVGSEAIDLMLKHGLARTREDAVFLGHRFCKEYNLFHHVSFDHTFKDGNYFYRFTNGVKEDLSILPYTSLEELRTLGEKFSQSMGVTKHISLMKTYKKTFMGNRAVDHMIAKGYASTRIHAVFIGQRLLEELNLFRHVSDQCQFKDSSHLYRFVSEDNTDRPSLESKEAELASVMSSIRSRRRLSFNGSERTSSTRTTVPPPPTTGSPNNKRSMRVSFGNVYQRHFERCLECNPATTKGPSLGLGWGFYDVPPVSVDDSHMVQKSRYGFRVSRLCREFILETEWGYTKTDIRRATRANEKIRQNRKKSFNKVSVVRSFVA</sequence>
<evidence type="ECO:0000259" key="2">
    <source>
        <dbReference type="PROSITE" id="PS50186"/>
    </source>
</evidence>
<keyword evidence="4" id="KW-1185">Reference proteome</keyword>
<dbReference type="Proteomes" id="UP001295423">
    <property type="component" value="Unassembled WGS sequence"/>
</dbReference>
<organism evidence="3 4">
    <name type="scientific">Cylindrotheca closterium</name>
    <dbReference type="NCBI Taxonomy" id="2856"/>
    <lineage>
        <taxon>Eukaryota</taxon>
        <taxon>Sar</taxon>
        <taxon>Stramenopiles</taxon>
        <taxon>Ochrophyta</taxon>
        <taxon>Bacillariophyta</taxon>
        <taxon>Bacillariophyceae</taxon>
        <taxon>Bacillariophycidae</taxon>
        <taxon>Bacillariales</taxon>
        <taxon>Bacillariaceae</taxon>
        <taxon>Cylindrotheca</taxon>
    </lineage>
</organism>
<feature type="compositionally biased region" description="Basic and acidic residues" evidence="1">
    <location>
        <begin position="138"/>
        <end position="156"/>
    </location>
</feature>
<reference evidence="3" key="1">
    <citation type="submission" date="2023-08" db="EMBL/GenBank/DDBJ databases">
        <authorList>
            <person name="Audoor S."/>
            <person name="Bilcke G."/>
        </authorList>
    </citation>
    <scope>NUCLEOTIDE SEQUENCE</scope>
</reference>
<dbReference type="SUPFAM" id="SSF46785">
    <property type="entry name" value="Winged helix' DNA-binding domain"/>
    <property type="match status" value="2"/>
</dbReference>
<dbReference type="Pfam" id="PF00610">
    <property type="entry name" value="DEP"/>
    <property type="match status" value="2"/>
</dbReference>
<feature type="region of interest" description="Disordered" evidence="1">
    <location>
        <begin position="138"/>
        <end position="247"/>
    </location>
</feature>
<dbReference type="AlphaFoldDB" id="A0AAD2JKH7"/>
<dbReference type="PANTHER" id="PTHR22829:SF16">
    <property type="entry name" value="PH DOMAIN-CONTAINING PROTEIN"/>
    <property type="match status" value="1"/>
</dbReference>
<feature type="domain" description="DEP" evidence="2">
    <location>
        <begin position="383"/>
        <end position="442"/>
    </location>
</feature>
<evidence type="ECO:0000313" key="3">
    <source>
        <dbReference type="EMBL" id="CAJ1959480.1"/>
    </source>
</evidence>
<feature type="compositionally biased region" description="Low complexity" evidence="1">
    <location>
        <begin position="212"/>
        <end position="234"/>
    </location>
</feature>
<gene>
    <name evidence="3" type="ORF">CYCCA115_LOCUS17901</name>
</gene>
<evidence type="ECO:0000256" key="1">
    <source>
        <dbReference type="SAM" id="MobiDB-lite"/>
    </source>
</evidence>
<feature type="region of interest" description="Disordered" evidence="1">
    <location>
        <begin position="324"/>
        <end position="358"/>
    </location>
</feature>
<dbReference type="CDD" id="cd04371">
    <property type="entry name" value="DEP"/>
    <property type="match status" value="2"/>
</dbReference>
<dbReference type="PROSITE" id="PS50186">
    <property type="entry name" value="DEP"/>
    <property type="match status" value="1"/>
</dbReference>
<dbReference type="InterPro" id="IPR000591">
    <property type="entry name" value="DEP_dom"/>
</dbReference>
<evidence type="ECO:0000313" key="4">
    <source>
        <dbReference type="Proteomes" id="UP001295423"/>
    </source>
</evidence>
<dbReference type="InterPro" id="IPR051832">
    <property type="entry name" value="mTOR-Rac_regulators"/>
</dbReference>
<dbReference type="GO" id="GO:0035556">
    <property type="term" value="P:intracellular signal transduction"/>
    <property type="evidence" value="ECO:0007669"/>
    <property type="project" value="InterPro"/>
</dbReference>
<feature type="region of interest" description="Disordered" evidence="1">
    <location>
        <begin position="34"/>
        <end position="58"/>
    </location>
</feature>
<accession>A0AAD2JKH7</accession>
<feature type="compositionally biased region" description="Low complexity" evidence="1">
    <location>
        <begin position="1"/>
        <end position="19"/>
    </location>
</feature>
<comment type="caution">
    <text evidence="3">The sequence shown here is derived from an EMBL/GenBank/DDBJ whole genome shotgun (WGS) entry which is preliminary data.</text>
</comment>
<name>A0AAD2JKH7_9STRA</name>
<protein>
    <recommendedName>
        <fullName evidence="2">DEP domain-containing protein</fullName>
    </recommendedName>
</protein>
<dbReference type="InterPro" id="IPR036390">
    <property type="entry name" value="WH_DNA-bd_sf"/>
</dbReference>
<dbReference type="SMART" id="SM00049">
    <property type="entry name" value="DEP"/>
    <property type="match status" value="2"/>
</dbReference>
<feature type="compositionally biased region" description="Low complexity" evidence="1">
    <location>
        <begin position="338"/>
        <end position="355"/>
    </location>
</feature>
<dbReference type="PANTHER" id="PTHR22829">
    <property type="entry name" value="DEP DOMAIN PROTEIN"/>
    <property type="match status" value="1"/>
</dbReference>
<dbReference type="Gene3D" id="1.10.10.10">
    <property type="entry name" value="Winged helix-like DNA-binding domain superfamily/Winged helix DNA-binding domain"/>
    <property type="match status" value="2"/>
</dbReference>
<feature type="compositionally biased region" description="Basic and acidic residues" evidence="1">
    <location>
        <begin position="34"/>
        <end position="47"/>
    </location>
</feature>
<dbReference type="EMBL" id="CAKOGP040002003">
    <property type="protein sequence ID" value="CAJ1959480.1"/>
    <property type="molecule type" value="Genomic_DNA"/>
</dbReference>